<dbReference type="STRING" id="288705.RSal33209_3277"/>
<feature type="binding site" evidence="6">
    <location>
        <position position="108"/>
    </location>
    <ligand>
        <name>NAD(+)</name>
        <dbReference type="ChEBI" id="CHEBI:57540"/>
    </ligand>
</feature>
<dbReference type="EMBL" id="CP000910">
    <property type="protein sequence ID" value="ABY24991.1"/>
    <property type="molecule type" value="Genomic_DNA"/>
</dbReference>
<evidence type="ECO:0000313" key="10">
    <source>
        <dbReference type="Proteomes" id="UP000002007"/>
    </source>
</evidence>
<accession>A9WUX0</accession>
<evidence type="ECO:0000256" key="5">
    <source>
        <dbReference type="ARBA" id="ARBA00023027"/>
    </source>
</evidence>
<evidence type="ECO:0000256" key="4">
    <source>
        <dbReference type="ARBA" id="ARBA00023002"/>
    </source>
</evidence>
<dbReference type="PANTHER" id="PTHR31873">
    <property type="entry name" value="L-ASPARTATE DEHYDROGENASE-RELATED"/>
    <property type="match status" value="1"/>
</dbReference>
<comment type="catalytic activity">
    <reaction evidence="6">
        <text>L-aspartate + NAD(+) + H2O = oxaloacetate + NH4(+) + NADH + H(+)</text>
        <dbReference type="Rhea" id="RHEA:11788"/>
        <dbReference type="ChEBI" id="CHEBI:15377"/>
        <dbReference type="ChEBI" id="CHEBI:15378"/>
        <dbReference type="ChEBI" id="CHEBI:16452"/>
        <dbReference type="ChEBI" id="CHEBI:28938"/>
        <dbReference type="ChEBI" id="CHEBI:29991"/>
        <dbReference type="ChEBI" id="CHEBI:57540"/>
        <dbReference type="ChEBI" id="CHEBI:57945"/>
        <dbReference type="EC" id="1.4.1.21"/>
    </reaction>
</comment>
<evidence type="ECO:0000259" key="8">
    <source>
        <dbReference type="Pfam" id="PF03447"/>
    </source>
</evidence>
<dbReference type="InterPro" id="IPR036291">
    <property type="entry name" value="NAD(P)-bd_dom_sf"/>
</dbReference>
<gene>
    <name evidence="6" type="primary">nadX</name>
    <name evidence="9" type="ordered locus">RSal33209_3277</name>
</gene>
<evidence type="ECO:0000313" key="9">
    <source>
        <dbReference type="EMBL" id="ABY24991.1"/>
    </source>
</evidence>
<dbReference type="AlphaFoldDB" id="A9WUX0"/>
<dbReference type="GO" id="GO:0051287">
    <property type="term" value="F:NAD binding"/>
    <property type="evidence" value="ECO:0007669"/>
    <property type="project" value="UniProtKB-UniRule"/>
</dbReference>
<sequence>MVHSVAIIGDGAISRRLRGHLASDAAFDVVAVLSRQSSGALSPDVYAALAGAETVVEAAGIDAVAEFGPTVIAHGNDFLISSIGALANQDLRMKLSAGPGRHFPTIGAIGGLDLLQAASASGGLENVTLQTRKLPRALLQSWMSANEQTQLREATAPIRLFNGSPEQAVGKFPASLNVAFALSLAVGPKVSVEIELLADPAAVLTEHRISASGSAGEYQFLIRNEPDPEQPRSSGLTARSLYSGLRRLAQPNGMFI</sequence>
<comment type="pathway">
    <text evidence="6">Cofactor biosynthesis; NAD(+) biosynthesis; iminoaspartate from L-aspartate (dehydrogenase route): step 1/1.</text>
</comment>
<dbReference type="Proteomes" id="UP000002007">
    <property type="component" value="Chromosome"/>
</dbReference>
<dbReference type="UniPathway" id="UPA00253">
    <property type="reaction ID" value="UER00456"/>
</dbReference>
<dbReference type="InterPro" id="IPR002811">
    <property type="entry name" value="Asp_DH"/>
</dbReference>
<dbReference type="Gene3D" id="3.30.360.10">
    <property type="entry name" value="Dihydrodipicolinate Reductase, domain 2"/>
    <property type="match status" value="1"/>
</dbReference>
<comment type="function">
    <text evidence="6">Specifically catalyzes the NAD or NADP-dependent dehydrogenation of L-aspartate to iminoaspartate.</text>
</comment>
<dbReference type="Gene3D" id="3.40.50.720">
    <property type="entry name" value="NAD(P)-binding Rossmann-like Domain"/>
    <property type="match status" value="1"/>
</dbReference>
<protein>
    <recommendedName>
        <fullName evidence="6">L-aspartate dehydrogenase</fullName>
        <ecNumber evidence="6">1.4.1.21</ecNumber>
    </recommendedName>
</protein>
<evidence type="ECO:0000256" key="1">
    <source>
        <dbReference type="ARBA" id="ARBA00008331"/>
    </source>
</evidence>
<dbReference type="Pfam" id="PF01958">
    <property type="entry name" value="Asp_DH_C"/>
    <property type="match status" value="1"/>
</dbReference>
<feature type="binding site" evidence="6">
    <location>
        <position position="177"/>
    </location>
    <ligand>
        <name>NAD(+)</name>
        <dbReference type="ChEBI" id="CHEBI:57540"/>
    </ligand>
</feature>
<feature type="domain" description="Aspartate/homoserine dehydrogenase NAD-binding" evidence="8">
    <location>
        <begin position="39"/>
        <end position="95"/>
    </location>
</feature>
<comment type="similarity">
    <text evidence="1 6">Belongs to the L-aspartate dehydrogenase family.</text>
</comment>
<organism evidence="9 10">
    <name type="scientific">Renibacterium salmoninarum (strain ATCC 33209 / DSM 20767 / JCM 11484 / NBRC 15589 / NCIMB 2235)</name>
    <dbReference type="NCBI Taxonomy" id="288705"/>
    <lineage>
        <taxon>Bacteria</taxon>
        <taxon>Bacillati</taxon>
        <taxon>Actinomycetota</taxon>
        <taxon>Actinomycetes</taxon>
        <taxon>Micrococcales</taxon>
        <taxon>Micrococcaceae</taxon>
        <taxon>Renibacterium</taxon>
    </lineage>
</organism>
<dbReference type="GO" id="GO:0009435">
    <property type="term" value="P:NAD+ biosynthetic process"/>
    <property type="evidence" value="ECO:0007669"/>
    <property type="project" value="UniProtKB-UniRule"/>
</dbReference>
<dbReference type="InterPro" id="IPR005106">
    <property type="entry name" value="Asp/hSer_DH_NAD-bd"/>
</dbReference>
<feature type="domain" description="Aspartate dehydrogenase" evidence="7">
    <location>
        <begin position="155"/>
        <end position="242"/>
    </location>
</feature>
<dbReference type="SUPFAM" id="SSF51735">
    <property type="entry name" value="NAD(P)-binding Rossmann-fold domains"/>
    <property type="match status" value="1"/>
</dbReference>
<keyword evidence="3 6" id="KW-0521">NADP</keyword>
<dbReference type="RefSeq" id="WP_012246631.1">
    <property type="nucleotide sequence ID" value="NC_010168.1"/>
</dbReference>
<keyword evidence="5 6" id="KW-0520">NAD</keyword>
<proteinExistence type="inferred from homology"/>
<dbReference type="KEGG" id="rsa:RSal33209_3277"/>
<comment type="catalytic activity">
    <reaction evidence="6">
        <text>L-aspartate + NADP(+) + H2O = oxaloacetate + NH4(+) + NADPH + H(+)</text>
        <dbReference type="Rhea" id="RHEA:11784"/>
        <dbReference type="ChEBI" id="CHEBI:15377"/>
        <dbReference type="ChEBI" id="CHEBI:15378"/>
        <dbReference type="ChEBI" id="CHEBI:16452"/>
        <dbReference type="ChEBI" id="CHEBI:28938"/>
        <dbReference type="ChEBI" id="CHEBI:29991"/>
        <dbReference type="ChEBI" id="CHEBI:57783"/>
        <dbReference type="ChEBI" id="CHEBI:58349"/>
        <dbReference type="EC" id="1.4.1.21"/>
    </reaction>
</comment>
<keyword evidence="4 6" id="KW-0560">Oxidoreductase</keyword>
<dbReference type="HAMAP" id="MF_01265">
    <property type="entry name" value="NadX"/>
    <property type="match status" value="1"/>
</dbReference>
<dbReference type="InterPro" id="IPR011182">
    <property type="entry name" value="L-Asp_DH"/>
</dbReference>
<dbReference type="PANTHER" id="PTHR31873:SF6">
    <property type="entry name" value="ASPARTATE DEHYDROGENASE DOMAIN-CONTAINING PROTEIN"/>
    <property type="match status" value="1"/>
</dbReference>
<name>A9WUX0_RENSM</name>
<evidence type="ECO:0000256" key="3">
    <source>
        <dbReference type="ARBA" id="ARBA00022857"/>
    </source>
</evidence>
<reference evidence="10" key="1">
    <citation type="journal article" date="2008" name="J. Bacteriol.">
        <title>Genome sequence of the fish pathogen Renibacterium salmoninarum suggests reductive evolution away from an environmental Arthrobacter ancestor.</title>
        <authorList>
            <person name="Wiens G.D."/>
            <person name="Rockey D.D."/>
            <person name="Wu Z."/>
            <person name="Chang J."/>
            <person name="Levy R."/>
            <person name="Crane S."/>
            <person name="Chen D.S."/>
            <person name="Capri G.R."/>
            <person name="Burnett J.R."/>
            <person name="Sudheesh P.S."/>
            <person name="Schipma M.J."/>
            <person name="Burd H."/>
            <person name="Bhattacharyya A."/>
            <person name="Rhodes L.D."/>
            <person name="Kaul R."/>
            <person name="Strom M.S."/>
        </authorList>
    </citation>
    <scope>NUCLEOTIDE SEQUENCE [LARGE SCALE GENOMIC DNA]</scope>
    <source>
        <strain evidence="10">ATCC 33209 / DSM 20767 / JCM 11484 / NBRC 15589 / NCIMB 2235</strain>
    </source>
</reference>
<keyword evidence="2 6" id="KW-0662">Pyridine nucleotide biosynthesis</keyword>
<dbReference type="SUPFAM" id="SSF55347">
    <property type="entry name" value="Glyceraldehyde-3-phosphate dehydrogenase-like, C-terminal domain"/>
    <property type="match status" value="1"/>
</dbReference>
<keyword evidence="10" id="KW-1185">Reference proteome</keyword>
<evidence type="ECO:0000259" key="7">
    <source>
        <dbReference type="Pfam" id="PF01958"/>
    </source>
</evidence>
<dbReference type="Pfam" id="PF03447">
    <property type="entry name" value="NAD_binding_3"/>
    <property type="match status" value="1"/>
</dbReference>
<dbReference type="InterPro" id="IPR020626">
    <property type="entry name" value="Asp_DH_prok"/>
</dbReference>
<dbReference type="GO" id="GO:0050661">
    <property type="term" value="F:NADP binding"/>
    <property type="evidence" value="ECO:0007669"/>
    <property type="project" value="UniProtKB-UniRule"/>
</dbReference>
<dbReference type="HOGENOM" id="CLU_089550_0_0_11"/>
<dbReference type="EC" id="1.4.1.21" evidence="6"/>
<evidence type="ECO:0000256" key="2">
    <source>
        <dbReference type="ARBA" id="ARBA00022642"/>
    </source>
</evidence>
<dbReference type="GO" id="GO:0016639">
    <property type="term" value="F:oxidoreductase activity, acting on the CH-NH2 group of donors, NAD or NADP as acceptor"/>
    <property type="evidence" value="ECO:0007669"/>
    <property type="project" value="UniProtKB-UniRule"/>
</dbReference>
<comment type="miscellaneous">
    <text evidence="6">The iminoaspartate product is unstable in aqueous solution and can decompose to oxaloacetate and ammonia.</text>
</comment>
<dbReference type="GO" id="GO:0033735">
    <property type="term" value="F:aspartate dehydrogenase [NAD(P)+] activity"/>
    <property type="evidence" value="ECO:0007669"/>
    <property type="project" value="UniProtKB-EC"/>
</dbReference>
<feature type="active site" evidence="6">
    <location>
        <position position="207"/>
    </location>
</feature>
<dbReference type="eggNOG" id="COG1712">
    <property type="taxonomic scope" value="Bacteria"/>
</dbReference>
<dbReference type="PIRSF" id="PIRSF005227">
    <property type="entry name" value="Asp_dh_NAD_syn"/>
    <property type="match status" value="1"/>
</dbReference>
<evidence type="ECO:0000256" key="6">
    <source>
        <dbReference type="HAMAP-Rule" id="MF_01265"/>
    </source>
</evidence>